<dbReference type="Proteomes" id="UP000230233">
    <property type="component" value="Chromosome I"/>
</dbReference>
<gene>
    <name evidence="2" type="primary">Cnig_chr_I.g2347</name>
    <name evidence="2" type="ORF">B9Z55_002347</name>
</gene>
<accession>A0A2G5VJV9</accession>
<evidence type="ECO:0000313" key="3">
    <source>
        <dbReference type="Proteomes" id="UP000230233"/>
    </source>
</evidence>
<protein>
    <submittedName>
        <fullName evidence="2">Uncharacterized protein</fullName>
    </submittedName>
</protein>
<feature type="compositionally biased region" description="Acidic residues" evidence="1">
    <location>
        <begin position="167"/>
        <end position="177"/>
    </location>
</feature>
<feature type="region of interest" description="Disordered" evidence="1">
    <location>
        <begin position="147"/>
        <end position="177"/>
    </location>
</feature>
<organism evidence="2 3">
    <name type="scientific">Caenorhabditis nigoni</name>
    <dbReference type="NCBI Taxonomy" id="1611254"/>
    <lineage>
        <taxon>Eukaryota</taxon>
        <taxon>Metazoa</taxon>
        <taxon>Ecdysozoa</taxon>
        <taxon>Nematoda</taxon>
        <taxon>Chromadorea</taxon>
        <taxon>Rhabditida</taxon>
        <taxon>Rhabditina</taxon>
        <taxon>Rhabditomorpha</taxon>
        <taxon>Rhabditoidea</taxon>
        <taxon>Rhabditidae</taxon>
        <taxon>Peloderinae</taxon>
        <taxon>Caenorhabditis</taxon>
    </lineage>
</organism>
<sequence>MSPCETPTQSVSPSHRFKPSLACIAEEEPRIVSVRRINVPGGATKPFQVEIPVYDVNIYYPEPPKEKMSDSCQRLLIQMEKYIKDQTNSAKYKEMAQHLRHEIALKQAESRRLSRPSFTNRDWYWYSEETKNFVDEPIRNNYKPMEEWGAKQESEDESTMSFSSESTMDEFDLNADF</sequence>
<reference evidence="3" key="1">
    <citation type="submission" date="2017-10" db="EMBL/GenBank/DDBJ databases">
        <title>Rapid genome shrinkage in a self-fertile nematode reveals novel sperm competition proteins.</title>
        <authorList>
            <person name="Yin D."/>
            <person name="Schwarz E.M."/>
            <person name="Thomas C.G."/>
            <person name="Felde R.L."/>
            <person name="Korf I.F."/>
            <person name="Cutter A.D."/>
            <person name="Schartner C.M."/>
            <person name="Ralston E.J."/>
            <person name="Meyer B.J."/>
            <person name="Haag E.S."/>
        </authorList>
    </citation>
    <scope>NUCLEOTIDE SEQUENCE [LARGE SCALE GENOMIC DNA]</scope>
    <source>
        <strain evidence="3">JU1422</strain>
    </source>
</reference>
<evidence type="ECO:0000256" key="1">
    <source>
        <dbReference type="SAM" id="MobiDB-lite"/>
    </source>
</evidence>
<keyword evidence="3" id="KW-1185">Reference proteome</keyword>
<dbReference type="EMBL" id="PDUG01000001">
    <property type="protein sequence ID" value="PIC52105.1"/>
    <property type="molecule type" value="Genomic_DNA"/>
</dbReference>
<name>A0A2G5VJV9_9PELO</name>
<evidence type="ECO:0000313" key="2">
    <source>
        <dbReference type="EMBL" id="PIC52105.1"/>
    </source>
</evidence>
<proteinExistence type="predicted"/>
<comment type="caution">
    <text evidence="2">The sequence shown here is derived from an EMBL/GenBank/DDBJ whole genome shotgun (WGS) entry which is preliminary data.</text>
</comment>
<dbReference type="AlphaFoldDB" id="A0A2G5VJV9"/>
<dbReference type="OrthoDB" id="5802287at2759"/>